<dbReference type="InterPro" id="IPR001789">
    <property type="entry name" value="Sig_transdc_resp-reg_receiver"/>
</dbReference>
<organism evidence="5 6">
    <name type="scientific">Ravibacter arvi</name>
    <dbReference type="NCBI Taxonomy" id="2051041"/>
    <lineage>
        <taxon>Bacteria</taxon>
        <taxon>Pseudomonadati</taxon>
        <taxon>Bacteroidota</taxon>
        <taxon>Cytophagia</taxon>
        <taxon>Cytophagales</taxon>
        <taxon>Spirosomataceae</taxon>
        <taxon>Ravibacter</taxon>
    </lineage>
</organism>
<reference evidence="6" key="1">
    <citation type="journal article" date="2019" name="Int. J. Syst. Evol. Microbiol.">
        <title>The Global Catalogue of Microorganisms (GCM) 10K type strain sequencing project: providing services to taxonomists for standard genome sequencing and annotation.</title>
        <authorList>
            <consortium name="The Broad Institute Genomics Platform"/>
            <consortium name="The Broad Institute Genome Sequencing Center for Infectious Disease"/>
            <person name="Wu L."/>
            <person name="Ma J."/>
        </authorList>
    </citation>
    <scope>NUCLEOTIDE SEQUENCE [LARGE SCALE GENOMIC DNA]</scope>
    <source>
        <strain evidence="6">JCM 31920</strain>
    </source>
</reference>
<evidence type="ECO:0000313" key="5">
    <source>
        <dbReference type="EMBL" id="GAA4439586.1"/>
    </source>
</evidence>
<dbReference type="SUPFAM" id="SSF52172">
    <property type="entry name" value="CheY-like"/>
    <property type="match status" value="1"/>
</dbReference>
<keyword evidence="2" id="KW-0597">Phosphoprotein</keyword>
<keyword evidence="6" id="KW-1185">Reference proteome</keyword>
<dbReference type="InterPro" id="IPR011006">
    <property type="entry name" value="CheY-like_superfamily"/>
</dbReference>
<feature type="modified residue" description="4-aspartylphosphate" evidence="2">
    <location>
        <position position="55"/>
    </location>
</feature>
<dbReference type="SMART" id="SM00448">
    <property type="entry name" value="REC"/>
    <property type="match status" value="1"/>
</dbReference>
<dbReference type="Proteomes" id="UP001501508">
    <property type="component" value="Unassembled WGS sequence"/>
</dbReference>
<keyword evidence="1" id="KW-0238">DNA-binding</keyword>
<dbReference type="Gene3D" id="3.40.50.2300">
    <property type="match status" value="1"/>
</dbReference>
<dbReference type="SMART" id="SM00850">
    <property type="entry name" value="LytTR"/>
    <property type="match status" value="1"/>
</dbReference>
<dbReference type="PROSITE" id="PS50110">
    <property type="entry name" value="RESPONSE_REGULATORY"/>
    <property type="match status" value="1"/>
</dbReference>
<dbReference type="PANTHER" id="PTHR48111:SF38">
    <property type="entry name" value="TWO-COMPONENT RESPONSE REGULATOR"/>
    <property type="match status" value="1"/>
</dbReference>
<dbReference type="Pfam" id="PF04397">
    <property type="entry name" value="LytTR"/>
    <property type="match status" value="1"/>
</dbReference>
<evidence type="ECO:0000259" key="4">
    <source>
        <dbReference type="PROSITE" id="PS50930"/>
    </source>
</evidence>
<gene>
    <name evidence="5" type="ORF">GCM10023091_22000</name>
</gene>
<dbReference type="RefSeq" id="WP_345028835.1">
    <property type="nucleotide sequence ID" value="NZ_BAABEY010000021.1"/>
</dbReference>
<sequence length="253" mass="28690">MEPIKILIIEDNLMTAADIRGYMEDAGHTVTGVARNQKEAVRLVKNDPPDLLIADITLGEVEDGGIKAVKEILDQHWAPVIYLTARTDDEMVNKGAETAPSAYLFKPFRAEELAIQVRLAYENFTGRPEPSRGETIGEDSFYFPFKTGHLRVKTDEILFLKALGYCTELHLVRQKAPQVIGTNLGKLERYFTKPNFIRLSKSLFINLDHLRQIERDCIYMGDDRVEVKISEANRRGLMKKLQIVRTRKSPGAS</sequence>
<evidence type="ECO:0000313" key="6">
    <source>
        <dbReference type="Proteomes" id="UP001501508"/>
    </source>
</evidence>
<proteinExistence type="predicted"/>
<protein>
    <recommendedName>
        <fullName evidence="7">DNA-binding response regulator</fullName>
    </recommendedName>
</protein>
<feature type="domain" description="HTH LytTR-type" evidence="4">
    <location>
        <begin position="143"/>
        <end position="243"/>
    </location>
</feature>
<accession>A0ABP8LXI6</accession>
<dbReference type="Gene3D" id="2.40.50.1020">
    <property type="entry name" value="LytTr DNA-binding domain"/>
    <property type="match status" value="1"/>
</dbReference>
<evidence type="ECO:0008006" key="7">
    <source>
        <dbReference type="Google" id="ProtNLM"/>
    </source>
</evidence>
<feature type="domain" description="Response regulatory" evidence="3">
    <location>
        <begin position="5"/>
        <end position="121"/>
    </location>
</feature>
<name>A0ABP8LXI6_9BACT</name>
<dbReference type="InterPro" id="IPR007492">
    <property type="entry name" value="LytTR_DNA-bd_dom"/>
</dbReference>
<comment type="caution">
    <text evidence="5">The sequence shown here is derived from an EMBL/GenBank/DDBJ whole genome shotgun (WGS) entry which is preliminary data.</text>
</comment>
<evidence type="ECO:0000256" key="2">
    <source>
        <dbReference type="PROSITE-ProRule" id="PRU00169"/>
    </source>
</evidence>
<evidence type="ECO:0000256" key="1">
    <source>
        <dbReference type="ARBA" id="ARBA00023125"/>
    </source>
</evidence>
<dbReference type="PROSITE" id="PS50930">
    <property type="entry name" value="HTH_LYTTR"/>
    <property type="match status" value="1"/>
</dbReference>
<dbReference type="InterPro" id="IPR039420">
    <property type="entry name" value="WalR-like"/>
</dbReference>
<dbReference type="PANTHER" id="PTHR48111">
    <property type="entry name" value="REGULATOR OF RPOS"/>
    <property type="match status" value="1"/>
</dbReference>
<dbReference type="Pfam" id="PF00072">
    <property type="entry name" value="Response_reg"/>
    <property type="match status" value="1"/>
</dbReference>
<dbReference type="EMBL" id="BAABEY010000021">
    <property type="protein sequence ID" value="GAA4439586.1"/>
    <property type="molecule type" value="Genomic_DNA"/>
</dbReference>
<evidence type="ECO:0000259" key="3">
    <source>
        <dbReference type="PROSITE" id="PS50110"/>
    </source>
</evidence>